<evidence type="ECO:0000313" key="2">
    <source>
        <dbReference type="EMBL" id="OHA03696.1"/>
    </source>
</evidence>
<dbReference type="InterPro" id="IPR000866">
    <property type="entry name" value="AhpC/TSA"/>
</dbReference>
<dbReference type="AlphaFoldDB" id="A0A1G2KW96"/>
<dbReference type="InterPro" id="IPR036249">
    <property type="entry name" value="Thioredoxin-like_sf"/>
</dbReference>
<dbReference type="GO" id="GO:0016491">
    <property type="term" value="F:oxidoreductase activity"/>
    <property type="evidence" value="ECO:0007669"/>
    <property type="project" value="InterPro"/>
</dbReference>
<dbReference type="Proteomes" id="UP000177811">
    <property type="component" value="Unassembled WGS sequence"/>
</dbReference>
<feature type="domain" description="Alkyl hydroperoxide reductase subunit C/ Thiol specific antioxidant" evidence="1">
    <location>
        <begin position="47"/>
        <end position="131"/>
    </location>
</feature>
<reference evidence="2 3" key="1">
    <citation type="journal article" date="2016" name="Nat. Commun.">
        <title>Thousands of microbial genomes shed light on interconnected biogeochemical processes in an aquifer system.</title>
        <authorList>
            <person name="Anantharaman K."/>
            <person name="Brown C.T."/>
            <person name="Hug L.A."/>
            <person name="Sharon I."/>
            <person name="Castelle C.J."/>
            <person name="Probst A.J."/>
            <person name="Thomas B.C."/>
            <person name="Singh A."/>
            <person name="Wilkins M.J."/>
            <person name="Karaoz U."/>
            <person name="Brodie E.L."/>
            <person name="Williams K.H."/>
            <person name="Hubbard S.S."/>
            <person name="Banfield J.F."/>
        </authorList>
    </citation>
    <scope>NUCLEOTIDE SEQUENCE [LARGE SCALE GENOMIC DNA]</scope>
</reference>
<proteinExistence type="predicted"/>
<dbReference type="Gene3D" id="3.40.30.10">
    <property type="entry name" value="Glutaredoxin"/>
    <property type="match status" value="1"/>
</dbReference>
<protein>
    <recommendedName>
        <fullName evidence="1">Alkyl hydroperoxide reductase subunit C/ Thiol specific antioxidant domain-containing protein</fullName>
    </recommendedName>
</protein>
<gene>
    <name evidence="2" type="ORF">A3C16_03610</name>
</gene>
<comment type="caution">
    <text evidence="2">The sequence shown here is derived from an EMBL/GenBank/DDBJ whole genome shotgun (WGS) entry which is preliminary data.</text>
</comment>
<dbReference type="Pfam" id="PF00578">
    <property type="entry name" value="AhpC-TSA"/>
    <property type="match status" value="1"/>
</dbReference>
<dbReference type="GO" id="GO:0016209">
    <property type="term" value="F:antioxidant activity"/>
    <property type="evidence" value="ECO:0007669"/>
    <property type="project" value="InterPro"/>
</dbReference>
<dbReference type="EMBL" id="MHQL01000010">
    <property type="protein sequence ID" value="OHA03696.1"/>
    <property type="molecule type" value="Genomic_DNA"/>
</dbReference>
<dbReference type="SUPFAM" id="SSF52833">
    <property type="entry name" value="Thioredoxin-like"/>
    <property type="match status" value="1"/>
</dbReference>
<name>A0A1G2KW96_9BACT</name>
<evidence type="ECO:0000259" key="1">
    <source>
        <dbReference type="Pfam" id="PF00578"/>
    </source>
</evidence>
<accession>A0A1G2KW96</accession>
<evidence type="ECO:0000313" key="3">
    <source>
        <dbReference type="Proteomes" id="UP000177811"/>
    </source>
</evidence>
<sequence>MIKKHKTIVVCAGLAVVLGAGVFLYLGASGISIAGTMYREEPRAMFSDIDGNLVNLNDVHGKPTIIYSWASASEGSRQQLTDMANIKTKYGDLVNSIAINRGEEVGAVRAFVESAGAAGRLTILLDPQNSFYIVTQGANAHETYFVNHRGGITGRVNRAVTFSEMEEGLRNTDPGVFK</sequence>
<organism evidence="2 3">
    <name type="scientific">Candidatus Sungbacteria bacterium RIFCSPHIGHO2_02_FULL_51_29</name>
    <dbReference type="NCBI Taxonomy" id="1802273"/>
    <lineage>
        <taxon>Bacteria</taxon>
        <taxon>Candidatus Sungiibacteriota</taxon>
    </lineage>
</organism>